<organism evidence="1 2">
    <name type="scientific">Ferviditalea candida</name>
    <dbReference type="NCBI Taxonomy" id="3108399"/>
    <lineage>
        <taxon>Bacteria</taxon>
        <taxon>Bacillati</taxon>
        <taxon>Bacillota</taxon>
        <taxon>Bacilli</taxon>
        <taxon>Bacillales</taxon>
        <taxon>Paenibacillaceae</taxon>
        <taxon>Ferviditalea</taxon>
    </lineage>
</organism>
<proteinExistence type="predicted"/>
<dbReference type="RefSeq" id="WP_371755837.1">
    <property type="nucleotide sequence ID" value="NZ_JAYJLD010000046.1"/>
</dbReference>
<dbReference type="GO" id="GO:0016798">
    <property type="term" value="F:hydrolase activity, acting on glycosyl bonds"/>
    <property type="evidence" value="ECO:0007669"/>
    <property type="project" value="UniProtKB-KW"/>
</dbReference>
<sequence length="241" mass="26422">MNTKTPKYLIAVQKSQNGGTTWSRAKIIAPFDSVAVTDPVTGKMIRGGGDALPEVAINKRTGELFVVWQSAKFSGGKYDEIAITHSVDGGRTWSAPVRVNPALGRAAFTPMVSVNHNGAVGVSYYMINCNHHSKNRLPVDYWFTYSTNDGRTFIPPLHIAGPFNMLRAPEAVPPFVLGLFIGDYQGIAAFHNDFHLFFSKVNSPSQKDSVDVYTTVVRVNGSRSLFTNILRGVDLTQTLDK</sequence>
<protein>
    <submittedName>
        <fullName evidence="1">Sialidase family protein</fullName>
        <ecNumber evidence="1">3.2.1.-</ecNumber>
    </submittedName>
</protein>
<keyword evidence="2" id="KW-1185">Reference proteome</keyword>
<dbReference type="Gene3D" id="2.120.10.10">
    <property type="match status" value="1"/>
</dbReference>
<dbReference type="InterPro" id="IPR036278">
    <property type="entry name" value="Sialidase_sf"/>
</dbReference>
<reference evidence="1" key="1">
    <citation type="submission" date="2023-12" db="EMBL/GenBank/DDBJ databases">
        <title>Fervidustalea candida gen. nov., sp. nov., a novel member of the family Paenibacillaceae isolated from a geothermal area.</title>
        <authorList>
            <person name="Li W.-J."/>
            <person name="Jiao J.-Y."/>
            <person name="Chen Y."/>
        </authorList>
    </citation>
    <scope>NUCLEOTIDE SEQUENCE</scope>
    <source>
        <strain evidence="1">SYSU GA230002</strain>
    </source>
</reference>
<evidence type="ECO:0000313" key="1">
    <source>
        <dbReference type="EMBL" id="MEB3103711.1"/>
    </source>
</evidence>
<dbReference type="CDD" id="cd15482">
    <property type="entry name" value="Sialidase_non-viral"/>
    <property type="match status" value="1"/>
</dbReference>
<gene>
    <name evidence="1" type="ORF">VF724_18910</name>
</gene>
<keyword evidence="1" id="KW-0378">Hydrolase</keyword>
<accession>A0ABU5ZPL0</accession>
<name>A0ABU5ZPL0_9BACL</name>
<keyword evidence="1" id="KW-0326">Glycosidase</keyword>
<dbReference type="EMBL" id="JAYJLD010000046">
    <property type="protein sequence ID" value="MEB3103711.1"/>
    <property type="molecule type" value="Genomic_DNA"/>
</dbReference>
<evidence type="ECO:0000313" key="2">
    <source>
        <dbReference type="Proteomes" id="UP001310386"/>
    </source>
</evidence>
<dbReference type="EC" id="3.2.1.-" evidence="1"/>
<dbReference type="SUPFAM" id="SSF50939">
    <property type="entry name" value="Sialidases"/>
    <property type="match status" value="1"/>
</dbReference>
<dbReference type="Proteomes" id="UP001310386">
    <property type="component" value="Unassembled WGS sequence"/>
</dbReference>
<comment type="caution">
    <text evidence="1">The sequence shown here is derived from an EMBL/GenBank/DDBJ whole genome shotgun (WGS) entry which is preliminary data.</text>
</comment>